<dbReference type="GO" id="GO:0008270">
    <property type="term" value="F:zinc ion binding"/>
    <property type="evidence" value="ECO:0007669"/>
    <property type="project" value="InterPro"/>
</dbReference>
<dbReference type="GO" id="GO:0008237">
    <property type="term" value="F:metallopeptidase activity"/>
    <property type="evidence" value="ECO:0007669"/>
    <property type="project" value="UniProtKB-KW"/>
</dbReference>
<evidence type="ECO:0000256" key="1">
    <source>
        <dbReference type="ARBA" id="ARBA00001947"/>
    </source>
</evidence>
<dbReference type="NCBIfam" id="NF033823">
    <property type="entry name" value="archmetzin"/>
    <property type="match status" value="1"/>
</dbReference>
<dbReference type="Proteomes" id="UP000229916">
    <property type="component" value="Unassembled WGS sequence"/>
</dbReference>
<name>A0A2M7ANT2_UNCKA</name>
<evidence type="ECO:0000313" key="8">
    <source>
        <dbReference type="Proteomes" id="UP000229916"/>
    </source>
</evidence>
<keyword evidence="2" id="KW-0645">Protease</keyword>
<dbReference type="Pfam" id="PF07998">
    <property type="entry name" value="Peptidase_M54"/>
    <property type="match status" value="1"/>
</dbReference>
<keyword evidence="3" id="KW-0479">Metal-binding</keyword>
<dbReference type="EMBL" id="PEWD01000035">
    <property type="protein sequence ID" value="PIU69036.1"/>
    <property type="molecule type" value="Genomic_DNA"/>
</dbReference>
<dbReference type="PANTHER" id="PTHR15910">
    <property type="entry name" value="ARCHAEMETZINCIN"/>
    <property type="match status" value="1"/>
</dbReference>
<gene>
    <name evidence="7" type="ORF">COS81_01660</name>
</gene>
<dbReference type="InterPro" id="IPR012962">
    <property type="entry name" value="Pept_M54_archaemetzincn"/>
</dbReference>
<dbReference type="PIRSF" id="PIRSF005785">
    <property type="entry name" value="Zn-prot_arch"/>
    <property type="match status" value="1"/>
</dbReference>
<dbReference type="GO" id="GO:0006508">
    <property type="term" value="P:proteolysis"/>
    <property type="evidence" value="ECO:0007669"/>
    <property type="project" value="UniProtKB-KW"/>
</dbReference>
<dbReference type="InterPro" id="IPR012091">
    <property type="entry name" value="Pept_M54_archaemetzncn_arc/bac"/>
</dbReference>
<evidence type="ECO:0000256" key="2">
    <source>
        <dbReference type="ARBA" id="ARBA00022670"/>
    </source>
</evidence>
<dbReference type="PANTHER" id="PTHR15910:SF1">
    <property type="entry name" value="ARCHAEMETZINCIN-2"/>
    <property type="match status" value="1"/>
</dbReference>
<dbReference type="Gene3D" id="3.40.390.10">
    <property type="entry name" value="Collagenase (Catalytic Domain)"/>
    <property type="match status" value="1"/>
</dbReference>
<keyword evidence="6" id="KW-0482">Metalloprotease</keyword>
<keyword evidence="5" id="KW-0862">Zinc</keyword>
<comment type="cofactor">
    <cofactor evidence="1">
        <name>Zn(2+)</name>
        <dbReference type="ChEBI" id="CHEBI:29105"/>
    </cofactor>
</comment>
<evidence type="ECO:0000256" key="5">
    <source>
        <dbReference type="ARBA" id="ARBA00022833"/>
    </source>
</evidence>
<dbReference type="AlphaFoldDB" id="A0A2M7ANT2"/>
<evidence type="ECO:0000256" key="6">
    <source>
        <dbReference type="ARBA" id="ARBA00023049"/>
    </source>
</evidence>
<dbReference type="InterPro" id="IPR024079">
    <property type="entry name" value="MetalloPept_cat_dom_sf"/>
</dbReference>
<accession>A0A2M7ANT2</accession>
<evidence type="ECO:0000313" key="7">
    <source>
        <dbReference type="EMBL" id="PIU69036.1"/>
    </source>
</evidence>
<keyword evidence="4" id="KW-0378">Hydrolase</keyword>
<evidence type="ECO:0000256" key="3">
    <source>
        <dbReference type="ARBA" id="ARBA00022723"/>
    </source>
</evidence>
<evidence type="ECO:0000256" key="4">
    <source>
        <dbReference type="ARBA" id="ARBA00022801"/>
    </source>
</evidence>
<protein>
    <submittedName>
        <fullName evidence="7">Peptidase zinc-dependent</fullName>
    </submittedName>
</protein>
<reference evidence="8" key="1">
    <citation type="submission" date="2017-09" db="EMBL/GenBank/DDBJ databases">
        <title>Depth-based differentiation of microbial function through sediment-hosted aquifers and enrichment of novel symbionts in the deep terrestrial subsurface.</title>
        <authorList>
            <person name="Probst A.J."/>
            <person name="Ladd B."/>
            <person name="Jarett J.K."/>
            <person name="Geller-Mcgrath D.E."/>
            <person name="Sieber C.M.K."/>
            <person name="Emerson J.B."/>
            <person name="Anantharaman K."/>
            <person name="Thomas B.C."/>
            <person name="Malmstrom R."/>
            <person name="Stieglmeier M."/>
            <person name="Klingl A."/>
            <person name="Woyke T."/>
            <person name="Ryan C.M."/>
            <person name="Banfield J.F."/>
        </authorList>
    </citation>
    <scope>NUCLEOTIDE SEQUENCE [LARGE SCALE GENOMIC DNA]</scope>
</reference>
<dbReference type="SUPFAM" id="SSF55486">
    <property type="entry name" value="Metalloproteases ('zincins'), catalytic domain"/>
    <property type="match status" value="1"/>
</dbReference>
<organism evidence="7 8">
    <name type="scientific">candidate division WWE3 bacterium CG06_land_8_20_14_3_00_42_16</name>
    <dbReference type="NCBI Taxonomy" id="1975083"/>
    <lineage>
        <taxon>Bacteria</taxon>
        <taxon>Katanobacteria</taxon>
    </lineage>
</organism>
<proteinExistence type="predicted"/>
<dbReference type="CDD" id="cd11375">
    <property type="entry name" value="Peptidase_M54"/>
    <property type="match status" value="1"/>
</dbReference>
<comment type="caution">
    <text evidence="7">The sequence shown here is derived from an EMBL/GenBank/DDBJ whole genome shotgun (WGS) entry which is preliminary data.</text>
</comment>
<sequence length="182" mass="21120">MKQSTSTITILSDHISPSLIGNLQAKIRDHFELPVKIEEYLPLDFNFAFNRKRNQYQIDKIFVKMKSRNRASEIQLLVVDFDLYVPHLNFVFGEASPQKSLAAVSITRLKTEFYGEKRNDDLFRQRVAKEAIHELGHLFRLGHCSNKTCVMHFSNSLADTDYKSTSFCQNCLDVKKKNSRED</sequence>